<name>A0A1E5LKC2_9BACI</name>
<dbReference type="InterPro" id="IPR051531">
    <property type="entry name" value="N-acetyltransferase"/>
</dbReference>
<dbReference type="InterPro" id="IPR016181">
    <property type="entry name" value="Acyl_CoA_acyltransferase"/>
</dbReference>
<protein>
    <recommendedName>
        <fullName evidence="4">N-acetyltransferase domain-containing protein</fullName>
    </recommendedName>
</protein>
<evidence type="ECO:0000259" key="4">
    <source>
        <dbReference type="PROSITE" id="PS51186"/>
    </source>
</evidence>
<evidence type="ECO:0000256" key="3">
    <source>
        <dbReference type="ARBA" id="ARBA00038502"/>
    </source>
</evidence>
<evidence type="ECO:0000313" key="6">
    <source>
        <dbReference type="Proteomes" id="UP000095209"/>
    </source>
</evidence>
<sequence>MNIRIEQLQEQDATTLFEFECNNRDFFERIIASRGNDYYVYENYEQILKELIAEQTRGESYFHLIKDDSNKIIGRVNLVNIDKINRTGEVGYRIGEEYGGRGIATKALSLMLKETEYYGVDELRAMVTHHNPASQHVLSKNNFVKLHTDKNAIEFNGEKYDLVHFKWRRT</sequence>
<accession>A0A1E5LKC2</accession>
<dbReference type="Pfam" id="PF13302">
    <property type="entry name" value="Acetyltransf_3"/>
    <property type="match status" value="1"/>
</dbReference>
<dbReference type="OrthoDB" id="9801656at2"/>
<proteinExistence type="inferred from homology"/>
<keyword evidence="6" id="KW-1185">Reference proteome</keyword>
<comment type="similarity">
    <text evidence="3">Belongs to the acetyltransferase family. RimJ subfamily.</text>
</comment>
<dbReference type="GO" id="GO:0005737">
    <property type="term" value="C:cytoplasm"/>
    <property type="evidence" value="ECO:0007669"/>
    <property type="project" value="TreeGrafter"/>
</dbReference>
<evidence type="ECO:0000313" key="5">
    <source>
        <dbReference type="EMBL" id="OEH94537.1"/>
    </source>
</evidence>
<keyword evidence="2" id="KW-0012">Acyltransferase</keyword>
<evidence type="ECO:0000256" key="2">
    <source>
        <dbReference type="ARBA" id="ARBA00023315"/>
    </source>
</evidence>
<dbReference type="STRING" id="1305675.BFG57_07660"/>
<dbReference type="InterPro" id="IPR000182">
    <property type="entry name" value="GNAT_dom"/>
</dbReference>
<dbReference type="RefSeq" id="WP_069715471.1">
    <property type="nucleotide sequence ID" value="NZ_MJEH01000001.1"/>
</dbReference>
<dbReference type="GO" id="GO:0008999">
    <property type="term" value="F:protein-N-terminal-alanine acetyltransferase activity"/>
    <property type="evidence" value="ECO:0007669"/>
    <property type="project" value="TreeGrafter"/>
</dbReference>
<organism evidence="5 6">
    <name type="scientific">Bacillus solimangrovi</name>
    <dbReference type="NCBI Taxonomy" id="1305675"/>
    <lineage>
        <taxon>Bacteria</taxon>
        <taxon>Bacillati</taxon>
        <taxon>Bacillota</taxon>
        <taxon>Bacilli</taxon>
        <taxon>Bacillales</taxon>
        <taxon>Bacillaceae</taxon>
        <taxon>Bacillus</taxon>
    </lineage>
</organism>
<gene>
    <name evidence="5" type="ORF">BFG57_07660</name>
</gene>
<feature type="domain" description="N-acetyltransferase" evidence="4">
    <location>
        <begin position="3"/>
        <end position="170"/>
    </location>
</feature>
<comment type="caution">
    <text evidence="5">The sequence shown here is derived from an EMBL/GenBank/DDBJ whole genome shotgun (WGS) entry which is preliminary data.</text>
</comment>
<dbReference type="PANTHER" id="PTHR43792">
    <property type="entry name" value="GNAT FAMILY, PUTATIVE (AFU_ORTHOLOGUE AFUA_3G00765)-RELATED-RELATED"/>
    <property type="match status" value="1"/>
</dbReference>
<dbReference type="Gene3D" id="3.40.630.30">
    <property type="match status" value="1"/>
</dbReference>
<dbReference type="Proteomes" id="UP000095209">
    <property type="component" value="Unassembled WGS sequence"/>
</dbReference>
<dbReference type="AlphaFoldDB" id="A0A1E5LKC2"/>
<keyword evidence="1" id="KW-0808">Transferase</keyword>
<dbReference type="PROSITE" id="PS51186">
    <property type="entry name" value="GNAT"/>
    <property type="match status" value="1"/>
</dbReference>
<dbReference type="EMBL" id="MJEH01000001">
    <property type="protein sequence ID" value="OEH94537.1"/>
    <property type="molecule type" value="Genomic_DNA"/>
</dbReference>
<dbReference type="PANTHER" id="PTHR43792:SF8">
    <property type="entry name" value="[RIBOSOMAL PROTEIN US5]-ALANINE N-ACETYLTRANSFERASE"/>
    <property type="match status" value="1"/>
</dbReference>
<evidence type="ECO:0000256" key="1">
    <source>
        <dbReference type="ARBA" id="ARBA00022679"/>
    </source>
</evidence>
<reference evidence="5 6" key="1">
    <citation type="submission" date="2016-08" db="EMBL/GenBank/DDBJ databases">
        <title>Genome of Bacillus solimangrovi GH2-4.</title>
        <authorList>
            <person name="Lim S."/>
            <person name="Kim B.-C."/>
        </authorList>
    </citation>
    <scope>NUCLEOTIDE SEQUENCE [LARGE SCALE GENOMIC DNA]</scope>
    <source>
        <strain evidence="5 6">GH2-4</strain>
    </source>
</reference>
<dbReference type="SUPFAM" id="SSF55729">
    <property type="entry name" value="Acyl-CoA N-acyltransferases (Nat)"/>
    <property type="match status" value="1"/>
</dbReference>